<dbReference type="GeneID" id="17276846"/>
<dbReference type="RefSeq" id="XP_005784002.1">
    <property type="nucleotide sequence ID" value="XM_005783945.1"/>
</dbReference>
<dbReference type="GO" id="GO:0015165">
    <property type="term" value="F:pyrimidine nucleotide-sugar transmembrane transporter activity"/>
    <property type="evidence" value="ECO:0007669"/>
    <property type="project" value="InterPro"/>
</dbReference>
<evidence type="ECO:0000256" key="3">
    <source>
        <dbReference type="ARBA" id="ARBA00022989"/>
    </source>
</evidence>
<dbReference type="NCBIfam" id="TIGR00803">
    <property type="entry name" value="nst"/>
    <property type="match status" value="1"/>
</dbReference>
<dbReference type="PaxDb" id="2903-EOD31573"/>
<keyword evidence="3 6" id="KW-1133">Transmembrane helix</keyword>
<evidence type="ECO:0000313" key="7">
    <source>
        <dbReference type="EnsemblProtists" id="EOD31573"/>
    </source>
</evidence>
<evidence type="ECO:0000256" key="5">
    <source>
        <dbReference type="SAM" id="MobiDB-lite"/>
    </source>
</evidence>
<accession>A0A0D3K738</accession>
<name>A0A0D3K738_EMIH1</name>
<sequence length="191" mass="20554">MPRIESDSKRTGLVPPTVGRKPRSARTIQRAPTSKIFFTASFQRVLLGRTLSVPKWLVAVTLDCLLSGLATVYFEKVLKTTPLTVWDRNLQLAAYSLAIYLPWALYDSPSAPFAGWSAITCLVALLGALGGILVAMVIKYADGLAKNLSTASSIVLTTAAGHYAFNGPMNGSIILGSLMVIVSGYNYQTVR</sequence>
<evidence type="ECO:0000256" key="1">
    <source>
        <dbReference type="ARBA" id="ARBA00004141"/>
    </source>
</evidence>
<evidence type="ECO:0000313" key="8">
    <source>
        <dbReference type="Proteomes" id="UP000013827"/>
    </source>
</evidence>
<feature type="compositionally biased region" description="Basic and acidic residues" evidence="5">
    <location>
        <begin position="1"/>
        <end position="10"/>
    </location>
</feature>
<protein>
    <recommendedName>
        <fullName evidence="9">EamA domain-containing protein</fullName>
    </recommendedName>
</protein>
<dbReference type="STRING" id="2903.R1D814"/>
<reference evidence="8" key="1">
    <citation type="journal article" date="2013" name="Nature">
        <title>Pan genome of the phytoplankton Emiliania underpins its global distribution.</title>
        <authorList>
            <person name="Read B.A."/>
            <person name="Kegel J."/>
            <person name="Klute M.J."/>
            <person name="Kuo A."/>
            <person name="Lefebvre S.C."/>
            <person name="Maumus F."/>
            <person name="Mayer C."/>
            <person name="Miller J."/>
            <person name="Monier A."/>
            <person name="Salamov A."/>
            <person name="Young J."/>
            <person name="Aguilar M."/>
            <person name="Claverie J.M."/>
            <person name="Frickenhaus S."/>
            <person name="Gonzalez K."/>
            <person name="Herman E.K."/>
            <person name="Lin Y.C."/>
            <person name="Napier J."/>
            <person name="Ogata H."/>
            <person name="Sarno A.F."/>
            <person name="Shmutz J."/>
            <person name="Schroeder D."/>
            <person name="de Vargas C."/>
            <person name="Verret F."/>
            <person name="von Dassow P."/>
            <person name="Valentin K."/>
            <person name="Van de Peer Y."/>
            <person name="Wheeler G."/>
            <person name="Dacks J.B."/>
            <person name="Delwiche C.F."/>
            <person name="Dyhrman S.T."/>
            <person name="Glockner G."/>
            <person name="John U."/>
            <person name="Richards T."/>
            <person name="Worden A.Z."/>
            <person name="Zhang X."/>
            <person name="Grigoriev I.V."/>
            <person name="Allen A.E."/>
            <person name="Bidle K."/>
            <person name="Borodovsky M."/>
            <person name="Bowler C."/>
            <person name="Brownlee C."/>
            <person name="Cock J.M."/>
            <person name="Elias M."/>
            <person name="Gladyshev V.N."/>
            <person name="Groth M."/>
            <person name="Guda C."/>
            <person name="Hadaegh A."/>
            <person name="Iglesias-Rodriguez M.D."/>
            <person name="Jenkins J."/>
            <person name="Jones B.M."/>
            <person name="Lawson T."/>
            <person name="Leese F."/>
            <person name="Lindquist E."/>
            <person name="Lobanov A."/>
            <person name="Lomsadze A."/>
            <person name="Malik S.B."/>
            <person name="Marsh M.E."/>
            <person name="Mackinder L."/>
            <person name="Mock T."/>
            <person name="Mueller-Roeber B."/>
            <person name="Pagarete A."/>
            <person name="Parker M."/>
            <person name="Probert I."/>
            <person name="Quesneville H."/>
            <person name="Raines C."/>
            <person name="Rensing S.A."/>
            <person name="Riano-Pachon D.M."/>
            <person name="Richier S."/>
            <person name="Rokitta S."/>
            <person name="Shiraiwa Y."/>
            <person name="Soanes D.M."/>
            <person name="van der Giezen M."/>
            <person name="Wahlund T.M."/>
            <person name="Williams B."/>
            <person name="Wilson W."/>
            <person name="Wolfe G."/>
            <person name="Wurch L.L."/>
        </authorList>
    </citation>
    <scope>NUCLEOTIDE SEQUENCE</scope>
</reference>
<dbReference type="eggNOG" id="KOG2234">
    <property type="taxonomic scope" value="Eukaryota"/>
</dbReference>
<dbReference type="PANTHER" id="PTHR10231">
    <property type="entry name" value="NUCLEOTIDE-SUGAR TRANSMEMBRANE TRANSPORTER"/>
    <property type="match status" value="1"/>
</dbReference>
<dbReference type="GO" id="GO:0000139">
    <property type="term" value="C:Golgi membrane"/>
    <property type="evidence" value="ECO:0007669"/>
    <property type="project" value="InterPro"/>
</dbReference>
<proteinExistence type="predicted"/>
<dbReference type="AlphaFoldDB" id="A0A0D3K738"/>
<keyword evidence="8" id="KW-1185">Reference proteome</keyword>
<organism evidence="7 8">
    <name type="scientific">Emiliania huxleyi (strain CCMP1516)</name>
    <dbReference type="NCBI Taxonomy" id="280463"/>
    <lineage>
        <taxon>Eukaryota</taxon>
        <taxon>Haptista</taxon>
        <taxon>Haptophyta</taxon>
        <taxon>Prymnesiophyceae</taxon>
        <taxon>Isochrysidales</taxon>
        <taxon>Noelaerhabdaceae</taxon>
        <taxon>Emiliania</taxon>
    </lineage>
</organism>
<dbReference type="InterPro" id="IPR007271">
    <property type="entry name" value="Nuc_sug_transpt"/>
</dbReference>
<dbReference type="Pfam" id="PF04142">
    <property type="entry name" value="Nuc_sug_transp"/>
    <property type="match status" value="1"/>
</dbReference>
<feature type="transmembrane region" description="Helical" evidence="6">
    <location>
        <begin position="113"/>
        <end position="136"/>
    </location>
</feature>
<evidence type="ECO:0008006" key="9">
    <source>
        <dbReference type="Google" id="ProtNLM"/>
    </source>
</evidence>
<dbReference type="HOGENOM" id="CLU_1423934_0_0_1"/>
<comment type="subcellular location">
    <subcellularLocation>
        <location evidence="1">Membrane</location>
        <topology evidence="1">Multi-pass membrane protein</topology>
    </subcellularLocation>
</comment>
<dbReference type="KEGG" id="ehx:EMIHUDRAFT_231751"/>
<keyword evidence="2 6" id="KW-0812">Transmembrane</keyword>
<evidence type="ECO:0000256" key="4">
    <source>
        <dbReference type="ARBA" id="ARBA00023136"/>
    </source>
</evidence>
<evidence type="ECO:0000256" key="2">
    <source>
        <dbReference type="ARBA" id="ARBA00022692"/>
    </source>
</evidence>
<reference evidence="7" key="2">
    <citation type="submission" date="2024-10" db="UniProtKB">
        <authorList>
            <consortium name="EnsemblProtists"/>
        </authorList>
    </citation>
    <scope>IDENTIFICATION</scope>
</reference>
<feature type="region of interest" description="Disordered" evidence="5">
    <location>
        <begin position="1"/>
        <end position="25"/>
    </location>
</feature>
<evidence type="ECO:0000256" key="6">
    <source>
        <dbReference type="SAM" id="Phobius"/>
    </source>
</evidence>
<keyword evidence="4 6" id="KW-0472">Membrane</keyword>
<dbReference type="EnsemblProtists" id="EOD31573">
    <property type="protein sequence ID" value="EOD31573"/>
    <property type="gene ID" value="EMIHUDRAFT_231751"/>
</dbReference>
<dbReference type="Proteomes" id="UP000013827">
    <property type="component" value="Unassembled WGS sequence"/>
</dbReference>